<evidence type="ECO:0000259" key="1">
    <source>
        <dbReference type="Pfam" id="PF00668"/>
    </source>
</evidence>
<protein>
    <submittedName>
        <fullName evidence="2">Condensation domain-containing protein</fullName>
    </submittedName>
</protein>
<evidence type="ECO:0000313" key="3">
    <source>
        <dbReference type="Proteomes" id="UP001501509"/>
    </source>
</evidence>
<feature type="domain" description="Condensation" evidence="1">
    <location>
        <begin position="61"/>
        <end position="370"/>
    </location>
</feature>
<gene>
    <name evidence="2" type="ORF">GCM10010411_88910</name>
</gene>
<dbReference type="SUPFAM" id="SSF52777">
    <property type="entry name" value="CoA-dependent acyltransferases"/>
    <property type="match status" value="2"/>
</dbReference>
<dbReference type="Gene3D" id="3.30.559.10">
    <property type="entry name" value="Chloramphenicol acetyltransferase-like domain"/>
    <property type="match status" value="1"/>
</dbReference>
<dbReference type="PANTHER" id="PTHR45527">
    <property type="entry name" value="NONRIBOSOMAL PEPTIDE SYNTHETASE"/>
    <property type="match status" value="1"/>
</dbReference>
<dbReference type="InterPro" id="IPR023213">
    <property type="entry name" value="CAT-like_dom_sf"/>
</dbReference>
<dbReference type="EMBL" id="BAAATD010000020">
    <property type="protein sequence ID" value="GAA2636005.1"/>
    <property type="molecule type" value="Genomic_DNA"/>
</dbReference>
<dbReference type="PANTHER" id="PTHR45527:SF1">
    <property type="entry name" value="FATTY ACID SYNTHASE"/>
    <property type="match status" value="1"/>
</dbReference>
<dbReference type="Gene3D" id="3.30.559.30">
    <property type="entry name" value="Nonribosomal peptide synthetase, condensation domain"/>
    <property type="match status" value="1"/>
</dbReference>
<keyword evidence="3" id="KW-1185">Reference proteome</keyword>
<name>A0ABP6D7Q0_9ACTN</name>
<proteinExistence type="predicted"/>
<dbReference type="Proteomes" id="UP001501509">
    <property type="component" value="Unassembled WGS sequence"/>
</dbReference>
<dbReference type="InterPro" id="IPR001242">
    <property type="entry name" value="Condensation_dom"/>
</dbReference>
<sequence length="465" mass="50976">MRLSSIDDFTPEPGRLVEWTARAGMVTGASPDPAPPSYSQRFHIDWHRANVAGGARPSSWLTAVFDLPGPLDAEAMAAALEHWVRRHPTLLTWFRMDDGRPQRYAVRSADFSLAPVAVGTFDSGAGIRDFLQRQFDSRIDPLTWPPFVVAAIDRADSATLLFAVDHTHTDGYSLIHIFSEVRALYEAERAGTRAELPEVGSYVDYCASEVTRAAEITGDSSSVGKWLEFAHACGGTPPGFPLDLGLPPGGRAPGVSYAMELFDETKAGAFNAACVRAGARFSGGLLAALGIANQRLAGQEHYRGLMTLHTRTEPRWLVAQGWFTNLVPVQFPVAGASTFADLLPRAQLALLRAAKLNNVPFHWIAPILAEKLNLLGDPRSVVPMTSYIDVRRAPASKDFEAARFQVVAGHSEFDEVFIWINRDWHRTTFTAVHPDTSVARQNVHRYAELVRGVLREVADKGDAPL</sequence>
<accession>A0ABP6D7Q0</accession>
<comment type="caution">
    <text evidence="2">The sequence shown here is derived from an EMBL/GenBank/DDBJ whole genome shotgun (WGS) entry which is preliminary data.</text>
</comment>
<dbReference type="Pfam" id="PF00668">
    <property type="entry name" value="Condensation"/>
    <property type="match status" value="1"/>
</dbReference>
<reference evidence="3" key="1">
    <citation type="journal article" date="2019" name="Int. J. Syst. Evol. Microbiol.">
        <title>The Global Catalogue of Microorganisms (GCM) 10K type strain sequencing project: providing services to taxonomists for standard genome sequencing and annotation.</title>
        <authorList>
            <consortium name="The Broad Institute Genomics Platform"/>
            <consortium name="The Broad Institute Genome Sequencing Center for Infectious Disease"/>
            <person name="Wu L."/>
            <person name="Ma J."/>
        </authorList>
    </citation>
    <scope>NUCLEOTIDE SEQUENCE [LARGE SCALE GENOMIC DNA]</scope>
    <source>
        <strain evidence="3">JCM 6833</strain>
    </source>
</reference>
<evidence type="ECO:0000313" key="2">
    <source>
        <dbReference type="EMBL" id="GAA2636005.1"/>
    </source>
</evidence>
<organism evidence="2 3">
    <name type="scientific">Actinomadura fulvescens</name>
    <dbReference type="NCBI Taxonomy" id="46160"/>
    <lineage>
        <taxon>Bacteria</taxon>
        <taxon>Bacillati</taxon>
        <taxon>Actinomycetota</taxon>
        <taxon>Actinomycetes</taxon>
        <taxon>Streptosporangiales</taxon>
        <taxon>Thermomonosporaceae</taxon>
        <taxon>Actinomadura</taxon>
    </lineage>
</organism>
<dbReference type="RefSeq" id="WP_344548637.1">
    <property type="nucleotide sequence ID" value="NZ_BAAATD010000020.1"/>
</dbReference>